<feature type="transmembrane region" description="Helical" evidence="1">
    <location>
        <begin position="229"/>
        <end position="251"/>
    </location>
</feature>
<accession>A0A0G0D7K2</accession>
<keyword evidence="1" id="KW-1133">Transmembrane helix</keyword>
<dbReference type="NCBIfam" id="TIGR04370">
    <property type="entry name" value="glyco_rpt_poly"/>
    <property type="match status" value="1"/>
</dbReference>
<sequence>MIYFSIIILFIITTLSYLKEKNFYNPVFLFSVFWLLIVLFSGLNPFNVFTPSENVYFIVTIGVTSFAIPNLLILKKYSAVPQTFQNTSSVISIFSVYIFVVLSIFFGLYNFSNVMRLINQGYTLDYIRFIYYNVELVSYDLSGISIIDKFIETYFYIPFLYFNIAFIASLIVLNKVKEHKLLFLLTFINMGLFSFNSGGRVIVYILIIEFVISILMVHKNAQKSFKNIFLIAIVSFFGIIFMNQISALRMIDGGNVLKNIYLYFAGSLTHFSVLESNSIVQSTYGVSYIAGFIQPVFMVVKNLFGIEYPNAIETLLTNLSYFQQPRDIGGGVTYNAFVTMFYFFFIDFGYFGVIFFSFIYGAIMRFFYIKIKTNKISYLIVYFLLLQSLFTSMVRWQFSIVSFAVSFYIVIALQILKKVKIK</sequence>
<keyword evidence="1" id="KW-0472">Membrane</keyword>
<evidence type="ECO:0000256" key="1">
    <source>
        <dbReference type="SAM" id="Phobius"/>
    </source>
</evidence>
<evidence type="ECO:0000313" key="3">
    <source>
        <dbReference type="Proteomes" id="UP000034927"/>
    </source>
</evidence>
<feature type="transmembrane region" description="Helical" evidence="1">
    <location>
        <begin position="201"/>
        <end position="217"/>
    </location>
</feature>
<dbReference type="AlphaFoldDB" id="A0A0G0D7K2"/>
<feature type="transmembrane region" description="Helical" evidence="1">
    <location>
        <begin position="26"/>
        <end position="43"/>
    </location>
</feature>
<gene>
    <name evidence="2" type="ORF">UR53_C0005G0009</name>
</gene>
<comment type="caution">
    <text evidence="2">The sequence shown here is derived from an EMBL/GenBank/DDBJ whole genome shotgun (WGS) entry which is preliminary data.</text>
</comment>
<protein>
    <submittedName>
        <fullName evidence="2">Glycosyltransferase</fullName>
    </submittedName>
</protein>
<name>A0A0G0D7K2_9BACT</name>
<reference evidence="2 3" key="1">
    <citation type="journal article" date="2015" name="Nature">
        <title>rRNA introns, odd ribosomes, and small enigmatic genomes across a large radiation of phyla.</title>
        <authorList>
            <person name="Brown C.T."/>
            <person name="Hug L.A."/>
            <person name="Thomas B.C."/>
            <person name="Sharon I."/>
            <person name="Castelle C.J."/>
            <person name="Singh A."/>
            <person name="Wilkins M.J."/>
            <person name="Williams K.H."/>
            <person name="Banfield J.F."/>
        </authorList>
    </citation>
    <scope>NUCLEOTIDE SEQUENCE [LARGE SCALE GENOMIC DNA]</scope>
</reference>
<feature type="transmembrane region" description="Helical" evidence="1">
    <location>
        <begin position="400"/>
        <end position="416"/>
    </location>
</feature>
<evidence type="ECO:0000313" key="2">
    <source>
        <dbReference type="EMBL" id="KKP59210.1"/>
    </source>
</evidence>
<feature type="transmembrane region" description="Helical" evidence="1">
    <location>
        <begin position="89"/>
        <end position="109"/>
    </location>
</feature>
<proteinExistence type="predicted"/>
<dbReference type="GO" id="GO:0016740">
    <property type="term" value="F:transferase activity"/>
    <property type="evidence" value="ECO:0007669"/>
    <property type="project" value="UniProtKB-KW"/>
</dbReference>
<feature type="transmembrane region" description="Helical" evidence="1">
    <location>
        <begin position="55"/>
        <end position="74"/>
    </location>
</feature>
<feature type="transmembrane region" description="Helical" evidence="1">
    <location>
        <begin position="376"/>
        <end position="394"/>
    </location>
</feature>
<feature type="transmembrane region" description="Helical" evidence="1">
    <location>
        <begin position="153"/>
        <end position="173"/>
    </location>
</feature>
<feature type="transmembrane region" description="Helical" evidence="1">
    <location>
        <begin position="341"/>
        <end position="364"/>
    </location>
</feature>
<keyword evidence="1" id="KW-0812">Transmembrane</keyword>
<dbReference type="EMBL" id="LBPO01000005">
    <property type="protein sequence ID" value="KKP59210.1"/>
    <property type="molecule type" value="Genomic_DNA"/>
</dbReference>
<keyword evidence="2" id="KW-0808">Transferase</keyword>
<organism evidence="2 3">
    <name type="scientific">Candidatus Magasanikbacteria bacterium GW2011_GWC2_34_16</name>
    <dbReference type="NCBI Taxonomy" id="1619045"/>
    <lineage>
        <taxon>Bacteria</taxon>
        <taxon>Candidatus Magasanikiibacteriota</taxon>
    </lineage>
</organism>
<dbReference type="Proteomes" id="UP000034927">
    <property type="component" value="Unassembled WGS sequence"/>
</dbReference>